<name>A0A1D2VLW2_9ASCO</name>
<sequence>MESASKPFSISGIPVPNELQLLRDTVLTLPFLLLAVYRDPSWKDNRPSLVLATDLTPPNGNTILPQKQEIDVENLIGHYKYIINNLNSEKLFLFSSDKDLVAGFIEQYQKKRKLTIDTYLNANYIDLKYEGILLLIDFQTKTYFGSVEARVIDLSIIENDFINFLNLKSTSPNSHPLTQSIDNLIQRIRDDCTYDWLNNNLKKYSFLYSRLRSTKKSTSNNITPKMKRDASNNETHERYERSSEFSNNDFKKFRKTFSGVSQFVQKSSPNRFNTNILFNPKPLDLDSQNLLLSQPTQNPTMNDFNSTNGFSSSSNNTQRALSGPNNPIAIEFDSGSSTDSSPNFNIDFINEFQSSSIYSSSQTHLQTIGNCASKTPDKLSNDYNSLSKLNDFYKNNLSVKPTETSISSLIDLEDNLDIINHTFRFIARIIGFDNYQKNFKLLFQDALKNLDKLSFSILLSDQVNLDNIYHPKRILKLSFKNGESILKFLNIDPSTISYYNDLQISKLNKKLYKKLLKAQNPNKLFSLTIKRDFIETTNINKLIWTPQFTINDIS</sequence>
<feature type="compositionally biased region" description="Basic and acidic residues" evidence="1">
    <location>
        <begin position="226"/>
        <end position="243"/>
    </location>
</feature>
<dbReference type="AlphaFoldDB" id="A0A1D2VLW2"/>
<protein>
    <submittedName>
        <fullName evidence="2">Uncharacterized protein</fullName>
    </submittedName>
</protein>
<dbReference type="InterPro" id="IPR012340">
    <property type="entry name" value="NA-bd_OB-fold"/>
</dbReference>
<reference evidence="3" key="1">
    <citation type="submission" date="2016-05" db="EMBL/GenBank/DDBJ databases">
        <title>Comparative genomics of biotechnologically important yeasts.</title>
        <authorList>
            <consortium name="DOE Joint Genome Institute"/>
            <person name="Riley R."/>
            <person name="Haridas S."/>
            <person name="Wolfe K.H."/>
            <person name="Lopes M.R."/>
            <person name="Hittinger C.T."/>
            <person name="Goker M."/>
            <person name="Salamov A."/>
            <person name="Wisecaver J."/>
            <person name="Long T.M."/>
            <person name="Aerts A.L."/>
            <person name="Barry K."/>
            <person name="Choi C."/>
            <person name="Clum A."/>
            <person name="Coughlan A.Y."/>
            <person name="Deshpande S."/>
            <person name="Douglass A.P."/>
            <person name="Hanson S.J."/>
            <person name="Klenk H.-P."/>
            <person name="Labutti K."/>
            <person name="Lapidus A."/>
            <person name="Lindquist E."/>
            <person name="Lipzen A."/>
            <person name="Meier-Kolthoff J.P."/>
            <person name="Ohm R.A."/>
            <person name="Otillar R.P."/>
            <person name="Pangilinan J."/>
            <person name="Peng Y."/>
            <person name="Rokas A."/>
            <person name="Rosa C.A."/>
            <person name="Scheuner C."/>
            <person name="Sibirny A.A."/>
            <person name="Slot J.C."/>
            <person name="Stielow J.B."/>
            <person name="Sun H."/>
            <person name="Kurtzman C.P."/>
            <person name="Blackwell M."/>
            <person name="Grigoriev I.V."/>
            <person name="Jeffries T.W."/>
        </authorList>
    </citation>
    <scope>NUCLEOTIDE SEQUENCE [LARGE SCALE GENOMIC DNA]</scope>
    <source>
        <strain evidence="3">DSM 1968</strain>
    </source>
</reference>
<dbReference type="RefSeq" id="XP_020048898.1">
    <property type="nucleotide sequence ID" value="XM_020189106.1"/>
</dbReference>
<gene>
    <name evidence="2" type="ORF">ASCRUDRAFT_136405</name>
</gene>
<dbReference type="InParanoid" id="A0A1D2VLW2"/>
<dbReference type="Proteomes" id="UP000095038">
    <property type="component" value="Unassembled WGS sequence"/>
</dbReference>
<dbReference type="GeneID" id="30962742"/>
<accession>A0A1D2VLW2</accession>
<feature type="compositionally biased region" description="Low complexity" evidence="1">
    <location>
        <begin position="302"/>
        <end position="317"/>
    </location>
</feature>
<evidence type="ECO:0000313" key="2">
    <source>
        <dbReference type="EMBL" id="ODV62591.1"/>
    </source>
</evidence>
<evidence type="ECO:0000256" key="1">
    <source>
        <dbReference type="SAM" id="MobiDB-lite"/>
    </source>
</evidence>
<feature type="region of interest" description="Disordered" evidence="1">
    <location>
        <begin position="293"/>
        <end position="336"/>
    </location>
</feature>
<dbReference type="EMBL" id="KV454477">
    <property type="protein sequence ID" value="ODV62591.1"/>
    <property type="molecule type" value="Genomic_DNA"/>
</dbReference>
<dbReference type="Gene3D" id="2.40.50.140">
    <property type="entry name" value="Nucleic acid-binding proteins"/>
    <property type="match status" value="1"/>
</dbReference>
<feature type="region of interest" description="Disordered" evidence="1">
    <location>
        <begin position="217"/>
        <end position="245"/>
    </location>
</feature>
<keyword evidence="3" id="KW-1185">Reference proteome</keyword>
<organism evidence="2 3">
    <name type="scientific">Ascoidea rubescens DSM 1968</name>
    <dbReference type="NCBI Taxonomy" id="1344418"/>
    <lineage>
        <taxon>Eukaryota</taxon>
        <taxon>Fungi</taxon>
        <taxon>Dikarya</taxon>
        <taxon>Ascomycota</taxon>
        <taxon>Saccharomycotina</taxon>
        <taxon>Saccharomycetes</taxon>
        <taxon>Ascoideaceae</taxon>
        <taxon>Ascoidea</taxon>
    </lineage>
</organism>
<evidence type="ECO:0000313" key="3">
    <source>
        <dbReference type="Proteomes" id="UP000095038"/>
    </source>
</evidence>
<proteinExistence type="predicted"/>